<dbReference type="EMBL" id="CP113528">
    <property type="protein sequence ID" value="WDV09286.1"/>
    <property type="molecule type" value="Genomic_DNA"/>
</dbReference>
<accession>A0AAJ5RNL2</accession>
<geneLocation type="plasmid" evidence="1 2">
    <name>unnamed</name>
</geneLocation>
<sequence>MSENTGQLLLFDFEETVEVIDNGMSQFNLLDKFSAIDIKVDQRISEIEAEYCKRQEVIFYETRDILKRNLSELNNLYEKYGEKDSFSGREESFLSTYDDLKYVKNRIDSIYKGFISRITHYFARRHKVSLSSNEIVGKYDENSISYTIILDEIFEQLGGLSFKEKAVEEIKAASRSIIYNKSNLHIAKNKLSIIDCVYWDSGFIDDSKSIRYDDRRVKPLFLALSHFMNGSVEMIYRLGEIYQQLNRGSRDYDIFSKYEIGIYNVESLKMFKNGKIEIVFREHENAEAFKNEYLY</sequence>
<reference evidence="1" key="1">
    <citation type="submission" date="2022-11" db="EMBL/GenBank/DDBJ databases">
        <title>Lysinibacillus irui.</title>
        <authorList>
            <person name="Akintayo S.O."/>
        </authorList>
    </citation>
    <scope>NUCLEOTIDE SEQUENCE</scope>
    <source>
        <strain evidence="1">IRB4-01</strain>
        <plasmid evidence="1">unnamed</plasmid>
    </source>
</reference>
<dbReference type="AlphaFoldDB" id="A0AAJ5RNL2"/>
<keyword evidence="1" id="KW-0614">Plasmid</keyword>
<evidence type="ECO:0000313" key="2">
    <source>
        <dbReference type="Proteomes" id="UP001219585"/>
    </source>
</evidence>
<proteinExistence type="predicted"/>
<gene>
    <name evidence="1" type="ORF">OU989_23655</name>
</gene>
<dbReference type="Proteomes" id="UP001219585">
    <property type="component" value="Plasmid unnamed"/>
</dbReference>
<dbReference type="KEGG" id="liu:OU989_23655"/>
<organism evidence="1 2">
    <name type="scientific">Lysinibacillus irui</name>
    <dbReference type="NCBI Taxonomy" id="2998077"/>
    <lineage>
        <taxon>Bacteria</taxon>
        <taxon>Bacillati</taxon>
        <taxon>Bacillota</taxon>
        <taxon>Bacilli</taxon>
        <taxon>Bacillales</taxon>
        <taxon>Bacillaceae</taxon>
        <taxon>Lysinibacillus</taxon>
    </lineage>
</organism>
<dbReference type="RefSeq" id="WP_274797504.1">
    <property type="nucleotide sequence ID" value="NZ_CP113528.1"/>
</dbReference>
<protein>
    <submittedName>
        <fullName evidence="1">Uncharacterized protein</fullName>
    </submittedName>
</protein>
<name>A0AAJ5RNL2_9BACI</name>
<evidence type="ECO:0000313" key="1">
    <source>
        <dbReference type="EMBL" id="WDV09286.1"/>
    </source>
</evidence>